<organism evidence="2 3">
    <name type="scientific">Mugilogobius chulae</name>
    <name type="common">yellowstripe goby</name>
    <dbReference type="NCBI Taxonomy" id="88201"/>
    <lineage>
        <taxon>Eukaryota</taxon>
        <taxon>Metazoa</taxon>
        <taxon>Chordata</taxon>
        <taxon>Craniata</taxon>
        <taxon>Vertebrata</taxon>
        <taxon>Euteleostomi</taxon>
        <taxon>Actinopterygii</taxon>
        <taxon>Neopterygii</taxon>
        <taxon>Teleostei</taxon>
        <taxon>Neoteleostei</taxon>
        <taxon>Acanthomorphata</taxon>
        <taxon>Gobiaria</taxon>
        <taxon>Gobiiformes</taxon>
        <taxon>Gobioidei</taxon>
        <taxon>Gobiidae</taxon>
        <taxon>Gobionellinae</taxon>
        <taxon>Mugilogobius</taxon>
    </lineage>
</organism>
<comment type="caution">
    <text evidence="2">The sequence shown here is derived from an EMBL/GenBank/DDBJ whole genome shotgun (WGS) entry which is preliminary data.</text>
</comment>
<reference evidence="3" key="1">
    <citation type="submission" date="2024-04" db="EMBL/GenBank/DDBJ databases">
        <title>Salinicola lusitanus LLJ914,a marine bacterium isolated from the Okinawa Trough.</title>
        <authorList>
            <person name="Li J."/>
        </authorList>
    </citation>
    <scope>NUCLEOTIDE SEQUENCE [LARGE SCALE GENOMIC DNA]</scope>
</reference>
<keyword evidence="3" id="KW-1185">Reference proteome</keyword>
<proteinExistence type="predicted"/>
<dbReference type="AlphaFoldDB" id="A0AAW0MMZ4"/>
<evidence type="ECO:0000313" key="3">
    <source>
        <dbReference type="Proteomes" id="UP001460270"/>
    </source>
</evidence>
<dbReference type="Proteomes" id="UP001460270">
    <property type="component" value="Unassembled WGS sequence"/>
</dbReference>
<evidence type="ECO:0000313" key="2">
    <source>
        <dbReference type="EMBL" id="KAK7880556.1"/>
    </source>
</evidence>
<evidence type="ECO:0000256" key="1">
    <source>
        <dbReference type="SAM" id="MobiDB-lite"/>
    </source>
</evidence>
<sequence>MEVLAAQLWANGHNDNERQWAKAINAKHSPSLITGLTRPSPNSLKPRQDRVQAPLRSREDRIQDKTKSKLPRDLDKTKSKLLREQDKSQRKSCLGLLSRTRQDRVQMPSRQDKTESKLSRD</sequence>
<protein>
    <submittedName>
        <fullName evidence="2">Uncharacterized protein</fullName>
    </submittedName>
</protein>
<accession>A0AAW0MMZ4</accession>
<feature type="compositionally biased region" description="Basic and acidic residues" evidence="1">
    <location>
        <begin position="46"/>
        <end position="89"/>
    </location>
</feature>
<feature type="compositionally biased region" description="Polar residues" evidence="1">
    <location>
        <begin position="31"/>
        <end position="45"/>
    </location>
</feature>
<dbReference type="EMBL" id="JBBPFD010000080">
    <property type="protein sequence ID" value="KAK7880556.1"/>
    <property type="molecule type" value="Genomic_DNA"/>
</dbReference>
<feature type="region of interest" description="Disordered" evidence="1">
    <location>
        <begin position="31"/>
        <end position="121"/>
    </location>
</feature>
<feature type="compositionally biased region" description="Basic and acidic residues" evidence="1">
    <location>
        <begin position="100"/>
        <end position="121"/>
    </location>
</feature>
<name>A0AAW0MMZ4_9GOBI</name>
<gene>
    <name evidence="2" type="ORF">WMY93_032805</name>
</gene>